<gene>
    <name evidence="2" type="ORF">OBBRIDRAFT_737399</name>
</gene>
<evidence type="ECO:0000313" key="3">
    <source>
        <dbReference type="Proteomes" id="UP000250043"/>
    </source>
</evidence>
<sequence length="633" mass="69808">MPPPRSWLSPPTRRELTLLLFSLTVFVLSYNLETSLQLVGVPPAKLRSSYLATIGLGTRDPGLEPDGRRPKQWRDPLEDIIFGQWEWKEGQVAGVERGQVDVSPVGAAIYNAGSRGGSRSAARDDQGVSLKSGVTPKEQLLRWENGPPETKAVMHVPGQLHRKHLMCKARYTILDNLLVVNGTFFLVTDNPASLPPLSVIASSAADTARPPRDSDWQVISREEAQSKISAFGGRVFGTTWISTDRAEVQDPYTLFSLFRTHSALTGTSSTSFTSSSGLRIITPPGSRPSLDGVPAPLRFVFPYVPTFSSPHIPPPSGDEKEHPPPRVRSYNGIHPLLPKAVLPSLGIWYSEDWQDIIDMNSPWLFERAVIADRGAAERGRDHWAERWPPQAGERRDGGELQKRADAEEGMPVWAAPFIGLNAEQGWWQPMRTALLRYLRVPDEQTGSAKRGRKGAAAKPVVTYVSMQAEPAEAGPRLLEKDHEALVAGLAGLVREGVLGEAHVVRGNGSVPGSEWDERMRAIARSSVVLGPYGFHLTDSVFMPQASPTSTDSQSSSSMLMEFFPPGIFVRDQEFAVRSLGMRYMAWWNDRKFTGNSLPPIIPPDETISPGQQMPLDVTAVISTIREELSRRQR</sequence>
<feature type="region of interest" description="Disordered" evidence="1">
    <location>
        <begin position="378"/>
        <end position="400"/>
    </location>
</feature>
<keyword evidence="3" id="KW-1185">Reference proteome</keyword>
<name>A0A8E2AR00_9APHY</name>
<dbReference type="EMBL" id="KV722513">
    <property type="protein sequence ID" value="OCH86765.1"/>
    <property type="molecule type" value="Genomic_DNA"/>
</dbReference>
<organism evidence="2 3">
    <name type="scientific">Obba rivulosa</name>
    <dbReference type="NCBI Taxonomy" id="1052685"/>
    <lineage>
        <taxon>Eukaryota</taxon>
        <taxon>Fungi</taxon>
        <taxon>Dikarya</taxon>
        <taxon>Basidiomycota</taxon>
        <taxon>Agaricomycotina</taxon>
        <taxon>Agaricomycetes</taxon>
        <taxon>Polyporales</taxon>
        <taxon>Gelatoporiaceae</taxon>
        <taxon>Obba</taxon>
    </lineage>
</organism>
<protein>
    <submittedName>
        <fullName evidence="2">Uncharacterized protein</fullName>
    </submittedName>
</protein>
<dbReference type="Proteomes" id="UP000250043">
    <property type="component" value="Unassembled WGS sequence"/>
</dbReference>
<dbReference type="OrthoDB" id="529273at2759"/>
<evidence type="ECO:0000313" key="2">
    <source>
        <dbReference type="EMBL" id="OCH86765.1"/>
    </source>
</evidence>
<reference evidence="2 3" key="1">
    <citation type="submission" date="2016-07" db="EMBL/GenBank/DDBJ databases">
        <title>Draft genome of the white-rot fungus Obba rivulosa 3A-2.</title>
        <authorList>
            <consortium name="DOE Joint Genome Institute"/>
            <person name="Miettinen O."/>
            <person name="Riley R."/>
            <person name="Acob R."/>
            <person name="Barry K."/>
            <person name="Cullen D."/>
            <person name="De Vries R."/>
            <person name="Hainaut M."/>
            <person name="Hatakka A."/>
            <person name="Henrissat B."/>
            <person name="Hilden K."/>
            <person name="Kuo R."/>
            <person name="Labutti K."/>
            <person name="Lipzen A."/>
            <person name="Makela M.R."/>
            <person name="Sandor L."/>
            <person name="Spatafora J.W."/>
            <person name="Grigoriev I.V."/>
            <person name="Hibbett D.S."/>
        </authorList>
    </citation>
    <scope>NUCLEOTIDE SEQUENCE [LARGE SCALE GENOMIC DNA]</scope>
    <source>
        <strain evidence="2 3">3A-2</strain>
    </source>
</reference>
<dbReference type="AlphaFoldDB" id="A0A8E2AR00"/>
<accession>A0A8E2AR00</accession>
<proteinExistence type="predicted"/>
<evidence type="ECO:0000256" key="1">
    <source>
        <dbReference type="SAM" id="MobiDB-lite"/>
    </source>
</evidence>